<dbReference type="EMBL" id="CP010705">
    <property type="protein sequence ID" value="AUQ94468.1"/>
    <property type="molecule type" value="Genomic_DNA"/>
</dbReference>
<keyword evidence="3" id="KW-1185">Reference proteome</keyword>
<sequence length="63" mass="6772">MLASVGIAAVALIVAFLTFYASVRLMDYWRWWSDAGLGAVIPMFATAILIAIAAASLAVWLIK</sequence>
<protein>
    <submittedName>
        <fullName evidence="2">Uncharacterized protein</fullName>
    </submittedName>
</protein>
<feature type="transmembrane region" description="Helical" evidence="1">
    <location>
        <begin position="37"/>
        <end position="62"/>
    </location>
</feature>
<reference evidence="2 3" key="1">
    <citation type="journal article" date="2017" name="Genome Biol. Evol.">
        <title>Trajectories and Drivers of Genome Evolution in Surface-Associated Marine Phaeobacter.</title>
        <authorList>
            <person name="Freese H.M."/>
            <person name="Sikorski J."/>
            <person name="Bunk B."/>
            <person name="Scheuner C."/>
            <person name="Meier-Kolthoff J.P."/>
            <person name="Sproer C."/>
            <person name="Gram L."/>
            <person name="Overmann J."/>
        </authorList>
    </citation>
    <scope>NUCLEOTIDE SEQUENCE [LARGE SCALE GENOMIC DNA]</scope>
    <source>
        <strain evidence="2 3">P66</strain>
    </source>
</reference>
<proteinExistence type="predicted"/>
<keyword evidence="1" id="KW-1133">Transmembrane helix</keyword>
<gene>
    <name evidence="2" type="ORF">PhaeoP66_01686</name>
</gene>
<evidence type="ECO:0000313" key="3">
    <source>
        <dbReference type="Proteomes" id="UP000236536"/>
    </source>
</evidence>
<accession>A0ABN5GLK6</accession>
<dbReference type="RefSeq" id="WP_158524528.1">
    <property type="nucleotide sequence ID" value="NZ_CP010599.1"/>
</dbReference>
<reference evidence="2 3" key="2">
    <citation type="journal article" date="2017" name="Int. J. Syst. Evol. Microbiol.">
        <title>Adaptation of Surface-Associated Bacteria to the Open Ocean: A Genomically Distinct Subpopulation of Phaeobacter gallaeciensis Colonizes Pacific Mesozooplankton.</title>
        <authorList>
            <person name="Freese H.M."/>
            <person name="Methner A."/>
            <person name="Overmann J."/>
        </authorList>
    </citation>
    <scope>NUCLEOTIDE SEQUENCE [LARGE SCALE GENOMIC DNA]</scope>
    <source>
        <strain evidence="2 3">P66</strain>
    </source>
</reference>
<organism evidence="2 3">
    <name type="scientific">Phaeobacter inhibens</name>
    <dbReference type="NCBI Taxonomy" id="221822"/>
    <lineage>
        <taxon>Bacteria</taxon>
        <taxon>Pseudomonadati</taxon>
        <taxon>Pseudomonadota</taxon>
        <taxon>Alphaproteobacteria</taxon>
        <taxon>Rhodobacterales</taxon>
        <taxon>Roseobacteraceae</taxon>
        <taxon>Phaeobacter</taxon>
    </lineage>
</organism>
<evidence type="ECO:0000313" key="2">
    <source>
        <dbReference type="EMBL" id="AUQ94468.1"/>
    </source>
</evidence>
<dbReference type="Proteomes" id="UP000236536">
    <property type="component" value="Chromosome"/>
</dbReference>
<evidence type="ECO:0000256" key="1">
    <source>
        <dbReference type="SAM" id="Phobius"/>
    </source>
</evidence>
<name>A0ABN5GLK6_9RHOB</name>
<keyword evidence="1" id="KW-0812">Transmembrane</keyword>
<keyword evidence="1" id="KW-0472">Membrane</keyword>